<proteinExistence type="predicted"/>
<evidence type="ECO:0000313" key="2">
    <source>
        <dbReference type="Proteomes" id="UP001221413"/>
    </source>
</evidence>
<sequence length="101" mass="11001">MERNGSVAVKPVFLLGWGVEVFRSLRADHTSERTTSTPHPSKNTGFTATLPLHWATYMLVRLVTCLRCLLACSNVMPRLTTTAAANYPSRGGLWLGAAPTV</sequence>
<comment type="caution">
    <text evidence="1">The sequence shown here is derived from an EMBL/GenBank/DDBJ whole genome shotgun (WGS) entry which is preliminary data.</text>
</comment>
<gene>
    <name evidence="1" type="ORF">Dda_8022</name>
</gene>
<organism evidence="1 2">
    <name type="scientific">Drechslerella dactyloides</name>
    <name type="common">Nematode-trapping fungus</name>
    <name type="synonym">Arthrobotrys dactyloides</name>
    <dbReference type="NCBI Taxonomy" id="74499"/>
    <lineage>
        <taxon>Eukaryota</taxon>
        <taxon>Fungi</taxon>
        <taxon>Dikarya</taxon>
        <taxon>Ascomycota</taxon>
        <taxon>Pezizomycotina</taxon>
        <taxon>Orbiliomycetes</taxon>
        <taxon>Orbiliales</taxon>
        <taxon>Orbiliaceae</taxon>
        <taxon>Drechslerella</taxon>
    </lineage>
</organism>
<accession>A0AAD6NGC4</accession>
<protein>
    <submittedName>
        <fullName evidence="1">Uncharacterized protein</fullName>
    </submittedName>
</protein>
<dbReference type="AlphaFoldDB" id="A0AAD6NGC4"/>
<name>A0AAD6NGC4_DREDA</name>
<evidence type="ECO:0000313" key="1">
    <source>
        <dbReference type="EMBL" id="KAJ6257137.1"/>
    </source>
</evidence>
<reference evidence="1" key="1">
    <citation type="submission" date="2023-01" db="EMBL/GenBank/DDBJ databases">
        <title>The chitinases involved in constricting ring structure development in the nematode-trapping fungus Drechslerella dactyloides.</title>
        <authorList>
            <person name="Wang R."/>
            <person name="Zhang L."/>
            <person name="Tang P."/>
            <person name="Li S."/>
            <person name="Liang L."/>
        </authorList>
    </citation>
    <scope>NUCLEOTIDE SEQUENCE</scope>
    <source>
        <strain evidence="1">YMF1.00031</strain>
    </source>
</reference>
<keyword evidence="2" id="KW-1185">Reference proteome</keyword>
<dbReference type="Proteomes" id="UP001221413">
    <property type="component" value="Unassembled WGS sequence"/>
</dbReference>
<dbReference type="EMBL" id="JAQGDS010000011">
    <property type="protein sequence ID" value="KAJ6257137.1"/>
    <property type="molecule type" value="Genomic_DNA"/>
</dbReference>